<dbReference type="Gene3D" id="3.30.360.10">
    <property type="entry name" value="Dihydrodipicolinate Reductase, domain 2"/>
    <property type="match status" value="1"/>
</dbReference>
<dbReference type="SUPFAM" id="SSF55347">
    <property type="entry name" value="Glyceraldehyde-3-phosphate dehydrogenase-like, C-terminal domain"/>
    <property type="match status" value="1"/>
</dbReference>
<dbReference type="Pfam" id="PF03447">
    <property type="entry name" value="NAD_binding_3"/>
    <property type="match status" value="1"/>
</dbReference>
<dbReference type="InterPro" id="IPR002811">
    <property type="entry name" value="Asp_DH"/>
</dbReference>
<dbReference type="EC" id="1.4.1.21" evidence="6"/>
<evidence type="ECO:0000256" key="4">
    <source>
        <dbReference type="ARBA" id="ARBA00023002"/>
    </source>
</evidence>
<comment type="function">
    <text evidence="6">Specifically catalyzes the NAD or NADP-dependent dehydrogenation of L-aspartate to iminoaspartate.</text>
</comment>
<dbReference type="HAMAP" id="MF_01265">
    <property type="entry name" value="NadX"/>
    <property type="match status" value="1"/>
</dbReference>
<comment type="similarity">
    <text evidence="1 6">Belongs to the L-aspartate dehydrogenase family.</text>
</comment>
<dbReference type="RefSeq" id="WP_343754232.1">
    <property type="nucleotide sequence ID" value="NZ_BAAADM010000056.1"/>
</dbReference>
<comment type="catalytic activity">
    <reaction evidence="6">
        <text>L-aspartate + NADP(+) + H2O = oxaloacetate + NH4(+) + NADPH + H(+)</text>
        <dbReference type="Rhea" id="RHEA:11784"/>
        <dbReference type="ChEBI" id="CHEBI:15377"/>
        <dbReference type="ChEBI" id="CHEBI:15378"/>
        <dbReference type="ChEBI" id="CHEBI:16452"/>
        <dbReference type="ChEBI" id="CHEBI:28938"/>
        <dbReference type="ChEBI" id="CHEBI:29991"/>
        <dbReference type="ChEBI" id="CHEBI:57783"/>
        <dbReference type="ChEBI" id="CHEBI:58349"/>
        <dbReference type="EC" id="1.4.1.21"/>
    </reaction>
</comment>
<dbReference type="InterPro" id="IPR005106">
    <property type="entry name" value="Asp/hSer_DH_NAD-bd"/>
</dbReference>
<keyword evidence="2 6" id="KW-0662">Pyridine nucleotide biosynthesis</keyword>
<dbReference type="NCBIfam" id="NF009829">
    <property type="entry name" value="PRK13303.1-4"/>
    <property type="match status" value="1"/>
</dbReference>
<dbReference type="InterPro" id="IPR011182">
    <property type="entry name" value="L-Asp_DH"/>
</dbReference>
<dbReference type="PIRSF" id="PIRSF005227">
    <property type="entry name" value="Asp_dh_NAD_syn"/>
    <property type="match status" value="1"/>
</dbReference>
<comment type="caution">
    <text evidence="9">The sequence shown here is derived from an EMBL/GenBank/DDBJ whole genome shotgun (WGS) entry which is preliminary data.</text>
</comment>
<name>A0ABP3JBL7_9BACI</name>
<dbReference type="PANTHER" id="PTHR31873:SF6">
    <property type="entry name" value="ASPARTATE DEHYDROGENASE DOMAIN-CONTAINING PROTEIN"/>
    <property type="match status" value="1"/>
</dbReference>
<feature type="domain" description="Aspartate/homoserine dehydrogenase NAD-binding" evidence="8">
    <location>
        <begin position="7"/>
        <end position="119"/>
    </location>
</feature>
<sequence>MNIGIVGAGAIGNFLMKEINHNGVGEMRIQSVFVRDQIKYQNLEHQFNIKVFDRLDAFLDSGIDIVVEAANIAAVHDLFPKILSEKDVVLISIGALADEDFLHKMNDLAETYKRTIHLPTGAVGGLDLLQNAHTCGGVTSVSLTTRKPAQTLIDEYVSKEVVVFDGHASEAIKQFPKNINVSIILSLAGVGIEQTNVTIIADPTVENNIHTIDIEGSFGSASLSVTNNPLAENPKTSHLAAMSVLGTLDHMTKRIKLGG</sequence>
<organism evidence="9 10">
    <name type="scientific">Lentibacillus halophilus</name>
    <dbReference type="NCBI Taxonomy" id="295065"/>
    <lineage>
        <taxon>Bacteria</taxon>
        <taxon>Bacillati</taxon>
        <taxon>Bacillota</taxon>
        <taxon>Bacilli</taxon>
        <taxon>Bacillales</taxon>
        <taxon>Bacillaceae</taxon>
        <taxon>Lentibacillus</taxon>
    </lineage>
</organism>
<protein>
    <recommendedName>
        <fullName evidence="6">L-aspartate dehydrogenase</fullName>
        <ecNumber evidence="6">1.4.1.21</ecNumber>
    </recommendedName>
</protein>
<keyword evidence="10" id="KW-1185">Reference proteome</keyword>
<dbReference type="InterPro" id="IPR022487">
    <property type="entry name" value="Asp_DH_arc"/>
</dbReference>
<accession>A0ABP3JBL7</accession>
<dbReference type="NCBIfam" id="TIGR03855">
    <property type="entry name" value="NAD_NadX"/>
    <property type="match status" value="1"/>
</dbReference>
<dbReference type="PANTHER" id="PTHR31873">
    <property type="entry name" value="L-ASPARTATE DEHYDROGENASE-RELATED"/>
    <property type="match status" value="1"/>
</dbReference>
<dbReference type="InterPro" id="IPR036291">
    <property type="entry name" value="NAD(P)-bd_dom_sf"/>
</dbReference>
<proteinExistence type="inferred from homology"/>
<evidence type="ECO:0000256" key="3">
    <source>
        <dbReference type="ARBA" id="ARBA00022857"/>
    </source>
</evidence>
<feature type="binding site" evidence="6">
    <location>
        <position position="180"/>
    </location>
    <ligand>
        <name>NAD(+)</name>
        <dbReference type="ChEBI" id="CHEBI:57540"/>
    </ligand>
</feature>
<comment type="miscellaneous">
    <text evidence="6">The iminoaspartate product is unstable in aqueous solution and can decompose to oxaloacetate and ammonia.</text>
</comment>
<keyword evidence="4 6" id="KW-0560">Oxidoreductase</keyword>
<reference evidence="10" key="1">
    <citation type="journal article" date="2019" name="Int. J. Syst. Evol. Microbiol.">
        <title>The Global Catalogue of Microorganisms (GCM) 10K type strain sequencing project: providing services to taxonomists for standard genome sequencing and annotation.</title>
        <authorList>
            <consortium name="The Broad Institute Genomics Platform"/>
            <consortium name="The Broad Institute Genome Sequencing Center for Infectious Disease"/>
            <person name="Wu L."/>
            <person name="Ma J."/>
        </authorList>
    </citation>
    <scope>NUCLEOTIDE SEQUENCE [LARGE SCALE GENOMIC DNA]</scope>
    <source>
        <strain evidence="10">JCM 12149</strain>
    </source>
</reference>
<comment type="pathway">
    <text evidence="6">Cofactor biosynthesis; NAD(+) biosynthesis; iminoaspartate from L-aspartate (dehydrogenase route): step 1/1.</text>
</comment>
<dbReference type="NCBIfam" id="NF009828">
    <property type="entry name" value="PRK13303.1-3"/>
    <property type="match status" value="1"/>
</dbReference>
<comment type="catalytic activity">
    <reaction evidence="6">
        <text>L-aspartate + NAD(+) + H2O = oxaloacetate + NH4(+) + NADH + H(+)</text>
        <dbReference type="Rhea" id="RHEA:11788"/>
        <dbReference type="ChEBI" id="CHEBI:15377"/>
        <dbReference type="ChEBI" id="CHEBI:15378"/>
        <dbReference type="ChEBI" id="CHEBI:16452"/>
        <dbReference type="ChEBI" id="CHEBI:28938"/>
        <dbReference type="ChEBI" id="CHEBI:29991"/>
        <dbReference type="ChEBI" id="CHEBI:57540"/>
        <dbReference type="ChEBI" id="CHEBI:57945"/>
        <dbReference type="EC" id="1.4.1.21"/>
    </reaction>
</comment>
<keyword evidence="5 6" id="KW-0520">NAD</keyword>
<feature type="domain" description="Aspartate dehydrogenase" evidence="7">
    <location>
        <begin position="158"/>
        <end position="245"/>
    </location>
</feature>
<feature type="binding site" evidence="6">
    <location>
        <position position="122"/>
    </location>
    <ligand>
        <name>NAD(+)</name>
        <dbReference type="ChEBI" id="CHEBI:57540"/>
    </ligand>
</feature>
<evidence type="ECO:0000256" key="2">
    <source>
        <dbReference type="ARBA" id="ARBA00022642"/>
    </source>
</evidence>
<feature type="active site" evidence="6">
    <location>
        <position position="210"/>
    </location>
</feature>
<dbReference type="EMBL" id="BAAADM010000056">
    <property type="protein sequence ID" value="GAA0447939.1"/>
    <property type="molecule type" value="Genomic_DNA"/>
</dbReference>
<evidence type="ECO:0000259" key="8">
    <source>
        <dbReference type="Pfam" id="PF03447"/>
    </source>
</evidence>
<evidence type="ECO:0000256" key="6">
    <source>
        <dbReference type="HAMAP-Rule" id="MF_01265"/>
    </source>
</evidence>
<evidence type="ECO:0000313" key="10">
    <source>
        <dbReference type="Proteomes" id="UP001501459"/>
    </source>
</evidence>
<gene>
    <name evidence="6" type="primary">nadX</name>
    <name evidence="9" type="ORF">GCM10008983_27540</name>
</gene>
<dbReference type="Pfam" id="PF01958">
    <property type="entry name" value="Asp_DH_C"/>
    <property type="match status" value="1"/>
</dbReference>
<keyword evidence="3 6" id="KW-0521">NADP</keyword>
<dbReference type="Gene3D" id="3.40.50.720">
    <property type="entry name" value="NAD(P)-binding Rossmann-like Domain"/>
    <property type="match status" value="1"/>
</dbReference>
<dbReference type="Proteomes" id="UP001501459">
    <property type="component" value="Unassembled WGS sequence"/>
</dbReference>
<dbReference type="SUPFAM" id="SSF51735">
    <property type="entry name" value="NAD(P)-binding Rossmann-fold domains"/>
    <property type="match status" value="1"/>
</dbReference>
<evidence type="ECO:0000256" key="5">
    <source>
        <dbReference type="ARBA" id="ARBA00023027"/>
    </source>
</evidence>
<evidence type="ECO:0000313" key="9">
    <source>
        <dbReference type="EMBL" id="GAA0447939.1"/>
    </source>
</evidence>
<dbReference type="InterPro" id="IPR020626">
    <property type="entry name" value="Asp_DH_prok"/>
</dbReference>
<evidence type="ECO:0000256" key="1">
    <source>
        <dbReference type="ARBA" id="ARBA00008331"/>
    </source>
</evidence>
<evidence type="ECO:0000259" key="7">
    <source>
        <dbReference type="Pfam" id="PF01958"/>
    </source>
</evidence>